<feature type="transmembrane region" description="Helical" evidence="1">
    <location>
        <begin position="12"/>
        <end position="33"/>
    </location>
</feature>
<gene>
    <name evidence="2" type="ORF">ICJ84_05365</name>
</gene>
<dbReference type="Proteomes" id="UP000602057">
    <property type="component" value="Unassembled WGS sequence"/>
</dbReference>
<dbReference type="PANTHER" id="PTHR34219:SF8">
    <property type="entry name" value="PEPSY DOMAIN-CONTAINING PROTEIN"/>
    <property type="match status" value="1"/>
</dbReference>
<keyword evidence="3" id="KW-1185">Reference proteome</keyword>
<feature type="transmembrane region" description="Helical" evidence="1">
    <location>
        <begin position="314"/>
        <end position="339"/>
    </location>
</feature>
<proteinExistence type="predicted"/>
<comment type="caution">
    <text evidence="2">The sequence shown here is derived from an EMBL/GenBank/DDBJ whole genome shotgun (WGS) entry which is preliminary data.</text>
</comment>
<dbReference type="AlphaFoldDB" id="A0A8J6UAH6"/>
<dbReference type="InterPro" id="IPR005625">
    <property type="entry name" value="PepSY-ass_TM"/>
</dbReference>
<dbReference type="PANTHER" id="PTHR34219">
    <property type="entry name" value="IRON-REGULATED INNER MEMBRANE PROTEIN-RELATED"/>
    <property type="match status" value="1"/>
</dbReference>
<evidence type="ECO:0000256" key="1">
    <source>
        <dbReference type="SAM" id="Phobius"/>
    </source>
</evidence>
<evidence type="ECO:0000313" key="3">
    <source>
        <dbReference type="Proteomes" id="UP000602057"/>
    </source>
</evidence>
<dbReference type="Pfam" id="PF03929">
    <property type="entry name" value="PepSY_TM"/>
    <property type="match status" value="1"/>
</dbReference>
<protein>
    <submittedName>
        <fullName evidence="2">PepSY domain-containing protein</fullName>
    </submittedName>
</protein>
<accession>A0A8J6UAH6</accession>
<reference evidence="2" key="2">
    <citation type="submission" date="2020-09" db="EMBL/GenBank/DDBJ databases">
        <authorList>
            <person name="Wu Z."/>
        </authorList>
    </citation>
    <scope>NUCLEOTIDE SEQUENCE</scope>
    <source>
        <strain evidence="2">SC17</strain>
    </source>
</reference>
<sequence length="346" mass="39252">MNNRTLLKYHSYLGLIAGLFLLVIGLTGAVLAFNEAIDEAIFKEYQVEVNPESLALDKAIATVQSNFPEWETRIVHFKKGESILFNLRLPDARRFVFIHPETGQIIANIDANATITKWILKLHYSFFAGAIGRILVLIVGVLFFLSLITGIILYRKVILKTLLFQVKVKRGHVRNFYSALHRYIGVWALLLNLVLVITGIFLAYKVAKAGLETPKMPEPERLIISVEECLTSIKTAYPDFTPTYIRLPKQATSTITVNGIFNTDSFYYSQYYNKFQLDFKTGDIISVTKVADANLMTRLDSMISPLHFGQYGGFFIKLLYCFIGLSGPFLSVTGFVIWYKKKSKSR</sequence>
<evidence type="ECO:0000313" key="2">
    <source>
        <dbReference type="EMBL" id="MBD0834855.1"/>
    </source>
</evidence>
<dbReference type="EMBL" id="JACVXC010000001">
    <property type="protein sequence ID" value="MBD0834855.1"/>
    <property type="molecule type" value="Genomic_DNA"/>
</dbReference>
<keyword evidence="1" id="KW-1133">Transmembrane helix</keyword>
<reference evidence="2" key="1">
    <citation type="journal article" date="2013" name="Int. J. Syst. Evol. Microbiol.">
        <title>Aestuariibaculum suncheonense gen. nov., sp. nov., a marine bacterium of the family Flavobacteriaceae isolated from a tidal flat and emended descriptions of the genera Gaetbulibacter and Tamlana.</title>
        <authorList>
            <person name="Jeong S.H."/>
            <person name="Park M.S."/>
            <person name="Jin H.M."/>
            <person name="Lee K."/>
            <person name="Park W."/>
            <person name="Jeon C.O."/>
        </authorList>
    </citation>
    <scope>NUCLEOTIDE SEQUENCE</scope>
    <source>
        <strain evidence="2">SC17</strain>
    </source>
</reference>
<keyword evidence="1" id="KW-0812">Transmembrane</keyword>
<feature type="transmembrane region" description="Helical" evidence="1">
    <location>
        <begin position="184"/>
        <end position="204"/>
    </location>
</feature>
<keyword evidence="1" id="KW-0472">Membrane</keyword>
<organism evidence="2 3">
    <name type="scientific">Aestuariibaculum suncheonense</name>
    <dbReference type="NCBI Taxonomy" id="1028745"/>
    <lineage>
        <taxon>Bacteria</taxon>
        <taxon>Pseudomonadati</taxon>
        <taxon>Bacteroidota</taxon>
        <taxon>Flavobacteriia</taxon>
        <taxon>Flavobacteriales</taxon>
        <taxon>Flavobacteriaceae</taxon>
    </lineage>
</organism>
<name>A0A8J6UAH6_9FLAO</name>
<feature type="transmembrane region" description="Helical" evidence="1">
    <location>
        <begin position="130"/>
        <end position="154"/>
    </location>
</feature>
<dbReference type="RefSeq" id="WP_188215305.1">
    <property type="nucleotide sequence ID" value="NZ_BAABGH010000018.1"/>
</dbReference>